<dbReference type="SUPFAM" id="SSF143100">
    <property type="entry name" value="TTHA1013/TTHA0281-like"/>
    <property type="match status" value="1"/>
</dbReference>
<evidence type="ECO:0000256" key="1">
    <source>
        <dbReference type="SAM" id="MobiDB-lite"/>
    </source>
</evidence>
<accession>A0ABZ2L1E7</accession>
<evidence type="ECO:0000313" key="3">
    <source>
        <dbReference type="Proteomes" id="UP001374803"/>
    </source>
</evidence>
<evidence type="ECO:0000313" key="2">
    <source>
        <dbReference type="EMBL" id="WXB04747.1"/>
    </source>
</evidence>
<dbReference type="Proteomes" id="UP001374803">
    <property type="component" value="Chromosome"/>
</dbReference>
<feature type="compositionally biased region" description="Basic and acidic residues" evidence="1">
    <location>
        <begin position="86"/>
        <end position="96"/>
    </location>
</feature>
<keyword evidence="3" id="KW-1185">Reference proteome</keyword>
<feature type="region of interest" description="Disordered" evidence="1">
    <location>
        <begin position="74"/>
        <end position="96"/>
    </location>
</feature>
<name>A0ABZ2L1E7_9BACT</name>
<dbReference type="RefSeq" id="WP_394834391.1">
    <property type="nucleotide sequence ID" value="NZ_CP089929.1"/>
</dbReference>
<dbReference type="EMBL" id="CP089983">
    <property type="protein sequence ID" value="WXB04747.1"/>
    <property type="molecule type" value="Genomic_DNA"/>
</dbReference>
<protein>
    <submittedName>
        <fullName evidence="2">Uncharacterized protein</fullName>
    </submittedName>
</protein>
<sequence>MNTLRNMPIVLHYEDDGHVVAECPILRGCRCKCATRVLALQMMERLITAALNEAPPSGVGEKYEVIHLAVARPTDDVARPPRSRRPKPERARIEIL</sequence>
<reference evidence="2" key="1">
    <citation type="submission" date="2021-12" db="EMBL/GenBank/DDBJ databases">
        <title>Discovery of the Pendulisporaceae a myxobacterial family with distinct sporulation behavior and unique specialized metabolism.</title>
        <authorList>
            <person name="Garcia R."/>
            <person name="Popoff A."/>
            <person name="Bader C.D."/>
            <person name="Loehr J."/>
            <person name="Walesch S."/>
            <person name="Walt C."/>
            <person name="Boldt J."/>
            <person name="Bunk B."/>
            <person name="Haeckl F.J.F.P.J."/>
            <person name="Gunesch A.P."/>
            <person name="Birkelbach J."/>
            <person name="Nuebel U."/>
            <person name="Pietschmann T."/>
            <person name="Bach T."/>
            <person name="Mueller R."/>
        </authorList>
    </citation>
    <scope>NUCLEOTIDE SEQUENCE</scope>
    <source>
        <strain evidence="2">MSr11367</strain>
    </source>
</reference>
<gene>
    <name evidence="2" type="ORF">LVJ94_48620</name>
</gene>
<dbReference type="InterPro" id="IPR035069">
    <property type="entry name" value="TTHA1013/TTHA0281-like"/>
</dbReference>
<proteinExistence type="predicted"/>
<organism evidence="2 3">
    <name type="scientific">Pendulispora rubella</name>
    <dbReference type="NCBI Taxonomy" id="2741070"/>
    <lineage>
        <taxon>Bacteria</taxon>
        <taxon>Pseudomonadati</taxon>
        <taxon>Myxococcota</taxon>
        <taxon>Myxococcia</taxon>
        <taxon>Myxococcales</taxon>
        <taxon>Sorangiineae</taxon>
        <taxon>Pendulisporaceae</taxon>
        <taxon>Pendulispora</taxon>
    </lineage>
</organism>